<feature type="region of interest" description="Disordered" evidence="1">
    <location>
        <begin position="99"/>
        <end position="211"/>
    </location>
</feature>
<protein>
    <submittedName>
        <fullName evidence="4">Serine/arginine repetitive matrix protein 2</fullName>
    </submittedName>
</protein>
<accession>A0A6P5GP87</accession>
<dbReference type="AlphaFoldDB" id="A0A6P5GP87"/>
<feature type="compositionally biased region" description="Pro residues" evidence="1">
    <location>
        <begin position="181"/>
        <end position="199"/>
    </location>
</feature>
<evidence type="ECO:0000256" key="1">
    <source>
        <dbReference type="SAM" id="MobiDB-lite"/>
    </source>
</evidence>
<dbReference type="Proteomes" id="UP000515123">
    <property type="component" value="Linkage group 18"/>
</dbReference>
<reference evidence="3" key="1">
    <citation type="journal article" date="2015" name="Nat. Genet.">
        <title>The pineapple genome and the evolution of CAM photosynthesis.</title>
        <authorList>
            <person name="Ming R."/>
            <person name="VanBuren R."/>
            <person name="Wai C.M."/>
            <person name="Tang H."/>
            <person name="Schatz M.C."/>
            <person name="Bowers J.E."/>
            <person name="Lyons E."/>
            <person name="Wang M.L."/>
            <person name="Chen J."/>
            <person name="Biggers E."/>
            <person name="Zhang J."/>
            <person name="Huang L."/>
            <person name="Zhang L."/>
            <person name="Miao W."/>
            <person name="Zhang J."/>
            <person name="Ye Z."/>
            <person name="Miao C."/>
            <person name="Lin Z."/>
            <person name="Wang H."/>
            <person name="Zhou H."/>
            <person name="Yim W.C."/>
            <person name="Priest H.D."/>
            <person name="Zheng C."/>
            <person name="Woodhouse M."/>
            <person name="Edger P.P."/>
            <person name="Guyot R."/>
            <person name="Guo H.B."/>
            <person name="Guo H."/>
            <person name="Zheng G."/>
            <person name="Singh R."/>
            <person name="Sharma A."/>
            <person name="Min X."/>
            <person name="Zheng Y."/>
            <person name="Lee H."/>
            <person name="Gurtowski J."/>
            <person name="Sedlazeck F.J."/>
            <person name="Harkess A."/>
            <person name="McKain M.R."/>
            <person name="Liao Z."/>
            <person name="Fang J."/>
            <person name="Liu J."/>
            <person name="Zhang X."/>
            <person name="Zhang Q."/>
            <person name="Hu W."/>
            <person name="Qin Y."/>
            <person name="Wang K."/>
            <person name="Chen L.Y."/>
            <person name="Shirley N."/>
            <person name="Lin Y.R."/>
            <person name="Liu L.Y."/>
            <person name="Hernandez A.G."/>
            <person name="Wright C.L."/>
            <person name="Bulone V."/>
            <person name="Tuskan G.A."/>
            <person name="Heath K."/>
            <person name="Zee F."/>
            <person name="Moore P.H."/>
            <person name="Sunkar R."/>
            <person name="Leebens-Mack J.H."/>
            <person name="Mockler T."/>
            <person name="Bennetzen J.L."/>
            <person name="Freeling M."/>
            <person name="Sankoff D."/>
            <person name="Paterson A.H."/>
            <person name="Zhu X."/>
            <person name="Yang X."/>
            <person name="Smith J.A."/>
            <person name="Cushman J.C."/>
            <person name="Paull R.E."/>
            <person name="Yu Q."/>
        </authorList>
    </citation>
    <scope>NUCLEOTIDE SEQUENCE [LARGE SCALE GENOMIC DNA]</scope>
    <source>
        <strain evidence="3">cv. F153</strain>
    </source>
</reference>
<dbReference type="RefSeq" id="XP_020107873.1">
    <property type="nucleotide sequence ID" value="XM_020252284.1"/>
</dbReference>
<feature type="domain" description="DUF7787" evidence="2">
    <location>
        <begin position="5"/>
        <end position="59"/>
    </location>
</feature>
<gene>
    <name evidence="4" type="primary">LOC109723800</name>
</gene>
<dbReference type="OrthoDB" id="692230at2759"/>
<dbReference type="Pfam" id="PF25042">
    <property type="entry name" value="DUF7787"/>
    <property type="match status" value="1"/>
</dbReference>
<organism evidence="3 4">
    <name type="scientific">Ananas comosus</name>
    <name type="common">Pineapple</name>
    <name type="synonym">Ananas ananas</name>
    <dbReference type="NCBI Taxonomy" id="4615"/>
    <lineage>
        <taxon>Eukaryota</taxon>
        <taxon>Viridiplantae</taxon>
        <taxon>Streptophyta</taxon>
        <taxon>Embryophyta</taxon>
        <taxon>Tracheophyta</taxon>
        <taxon>Spermatophyta</taxon>
        <taxon>Magnoliopsida</taxon>
        <taxon>Liliopsida</taxon>
        <taxon>Poales</taxon>
        <taxon>Bromeliaceae</taxon>
        <taxon>Bromelioideae</taxon>
        <taxon>Ananas</taxon>
    </lineage>
</organism>
<reference evidence="4" key="2">
    <citation type="submission" date="2025-08" db="UniProtKB">
        <authorList>
            <consortium name="RefSeq"/>
        </authorList>
    </citation>
    <scope>IDENTIFICATION</scope>
    <source>
        <tissue evidence="4">Leaf</tissue>
    </source>
</reference>
<evidence type="ECO:0000259" key="2">
    <source>
        <dbReference type="Pfam" id="PF25042"/>
    </source>
</evidence>
<name>A0A6P5GP87_ANACO</name>
<dbReference type="PANTHER" id="PTHR35096:SF10">
    <property type="entry name" value="OS03G0308700 PROTEIN"/>
    <property type="match status" value="1"/>
</dbReference>
<keyword evidence="3" id="KW-1185">Reference proteome</keyword>
<sequence length="248" mass="27231">MKQSETEITLEQYLHFYDHPCGDNLSRFHLNQIIYMHGFMKLHRLHKRNLMEVLEAIELAPPRRSTLGRGASARAALTAAEAAEDVAALGWEERPMRAVSTLESPADGELLAGASKLRRRRRGGGGGEGSARAPPPADFVVRGRRPRSKRKRASINALTAAASATGAAGAGSSSSSSSSSAPPPPRVTRSWTPPPPRPRSSPRRSRPPSLALLTVKQPILWNTVVTEPNNINLKRWCRKTRQKERKTE</sequence>
<dbReference type="GeneID" id="109723800"/>
<proteinExistence type="predicted"/>
<feature type="compositionally biased region" description="Basic residues" evidence="1">
    <location>
        <begin position="142"/>
        <end position="153"/>
    </location>
</feature>
<feature type="compositionally biased region" description="Low complexity" evidence="1">
    <location>
        <begin position="159"/>
        <end position="180"/>
    </location>
</feature>
<evidence type="ECO:0000313" key="4">
    <source>
        <dbReference type="RefSeq" id="XP_020107873.1"/>
    </source>
</evidence>
<dbReference type="InterPro" id="IPR056689">
    <property type="entry name" value="DUF7787"/>
</dbReference>
<dbReference type="PANTHER" id="PTHR35096">
    <property type="entry name" value="BNAA08G28570D PROTEIN"/>
    <property type="match status" value="1"/>
</dbReference>
<evidence type="ECO:0000313" key="3">
    <source>
        <dbReference type="Proteomes" id="UP000515123"/>
    </source>
</evidence>